<dbReference type="EMBL" id="JACIEQ010000001">
    <property type="protein sequence ID" value="MBB4021643.1"/>
    <property type="molecule type" value="Genomic_DNA"/>
</dbReference>
<name>A0A840C9V4_9RHOB</name>
<protein>
    <recommendedName>
        <fullName evidence="1">Glycosyltransferase 61 catalytic domain-containing protein</fullName>
    </recommendedName>
</protein>
<reference evidence="2" key="1">
    <citation type="submission" date="2020-08" db="EMBL/GenBank/DDBJ databases">
        <title>Genomic Encyclopedia of Type Strains, Phase IV (KMG-IV): sequencing the most valuable type-strain genomes for metagenomic binning, comparative biology and taxonomic classification.</title>
        <authorList>
            <person name="Goeker M."/>
        </authorList>
    </citation>
    <scope>NUCLEOTIDE SEQUENCE [LARGE SCALE GENOMIC DNA]</scope>
    <source>
        <strain evidence="2">DSM 105040</strain>
    </source>
</reference>
<feature type="domain" description="Glycosyltransferase 61 catalytic" evidence="1">
    <location>
        <begin position="90"/>
        <end position="256"/>
    </location>
</feature>
<dbReference type="AlphaFoldDB" id="A0A840C9V4"/>
<dbReference type="Pfam" id="PF04577">
    <property type="entry name" value="Glyco_transf_61"/>
    <property type="match status" value="1"/>
</dbReference>
<evidence type="ECO:0000313" key="2">
    <source>
        <dbReference type="EMBL" id="MBB4021643.1"/>
    </source>
</evidence>
<keyword evidence="3" id="KW-1185">Reference proteome</keyword>
<organism evidence="2 3">
    <name type="scientific">Actibacterium naphthalenivorans</name>
    <dbReference type="NCBI Taxonomy" id="1614693"/>
    <lineage>
        <taxon>Bacteria</taxon>
        <taxon>Pseudomonadati</taxon>
        <taxon>Pseudomonadota</taxon>
        <taxon>Alphaproteobacteria</taxon>
        <taxon>Rhodobacterales</taxon>
        <taxon>Roseobacteraceae</taxon>
        <taxon>Actibacterium</taxon>
    </lineage>
</organism>
<evidence type="ECO:0000259" key="1">
    <source>
        <dbReference type="Pfam" id="PF04577"/>
    </source>
</evidence>
<dbReference type="GO" id="GO:0016757">
    <property type="term" value="F:glycosyltransferase activity"/>
    <property type="evidence" value="ECO:0007669"/>
    <property type="project" value="InterPro"/>
</dbReference>
<dbReference type="RefSeq" id="WP_054537525.1">
    <property type="nucleotide sequence ID" value="NZ_JACIEQ010000001.1"/>
</dbReference>
<evidence type="ECO:0000313" key="3">
    <source>
        <dbReference type="Proteomes" id="UP000585681"/>
    </source>
</evidence>
<gene>
    <name evidence="2" type="ORF">GGR17_001434</name>
</gene>
<proteinExistence type="predicted"/>
<dbReference type="InterPro" id="IPR049625">
    <property type="entry name" value="Glyco_transf_61_cat"/>
</dbReference>
<accession>A0A840C9V4</accession>
<dbReference type="Proteomes" id="UP000585681">
    <property type="component" value="Unassembled WGS sequence"/>
</dbReference>
<comment type="caution">
    <text evidence="2">The sequence shown here is derived from an EMBL/GenBank/DDBJ whole genome shotgun (WGS) entry which is preliminary data.</text>
</comment>
<sequence length="385" mass="42032">MARSDTGTAPDPTGGWSTEIETLQGAVVVPPEISAMRQPAGVLYPDGQYCGHGALWRGKRPITLAPAAPQQPLTRLQGRWLWGGMLWAHFGHFLAESTARLWALDHVGGKLDGVLYIPKRPRLGDEVKGFHRGFLDLLGCDLPIHVMDTPGEVEELLVPGQGFGLGAISQGTEAFRAAFHERFGASVPADGPEKLYISRSALGLRKGGLLGETFVEEQLAAQGYEIFHPQKHDMKTQIARYKAARQVIAADGSALHLFAMVGGPEQQVAVVLRRSSNVADNLITHLTHFCGRAPLVLNTLHREWVPKTKQRSSRLSFGELHLPRLQRKLVRHGFITHQGHWSPLAEDQRNAIFAEKGLVGRRAYIAAEGLGTKPGAPEIQAEAAQ</sequence>